<dbReference type="Proteomes" id="UP000295733">
    <property type="component" value="Unassembled WGS sequence"/>
</dbReference>
<accession>A0A4R2NU79</accession>
<dbReference type="Pfam" id="PF02472">
    <property type="entry name" value="ExbD"/>
    <property type="match status" value="1"/>
</dbReference>
<proteinExistence type="inferred from homology"/>
<dbReference type="GO" id="GO:0005886">
    <property type="term" value="C:plasma membrane"/>
    <property type="evidence" value="ECO:0007669"/>
    <property type="project" value="UniProtKB-SubCell"/>
</dbReference>
<keyword evidence="10" id="KW-1185">Reference proteome</keyword>
<evidence type="ECO:0000256" key="2">
    <source>
        <dbReference type="ARBA" id="ARBA00005811"/>
    </source>
</evidence>
<evidence type="ECO:0000313" key="9">
    <source>
        <dbReference type="EMBL" id="TCP25447.1"/>
    </source>
</evidence>
<dbReference type="RefSeq" id="WP_242469069.1">
    <property type="nucleotide sequence ID" value="NZ_NRRP01000018.1"/>
</dbReference>
<keyword evidence="3" id="KW-1003">Cell membrane</keyword>
<dbReference type="EMBL" id="SLXL01000003">
    <property type="protein sequence ID" value="TCP25447.1"/>
    <property type="molecule type" value="Genomic_DNA"/>
</dbReference>
<sequence length="125" mass="12950">MLDFGGHTRARTGEAIVPMINVVFLLLIFFLMTARLTPPEPFATTPPRAGGATAAEGATIYLSANGDLAFGTVRGDAVVAALAERAPGPVLLRADARAPAPDLARIVARLTAVGHGPVRLVTVPR</sequence>
<comment type="caution">
    <text evidence="9">The sequence shown here is derived from an EMBL/GenBank/DDBJ whole genome shotgun (WGS) entry which is preliminary data.</text>
</comment>
<feature type="transmembrane region" description="Helical" evidence="8">
    <location>
        <begin position="15"/>
        <end position="34"/>
    </location>
</feature>
<keyword evidence="7" id="KW-0813">Transport</keyword>
<comment type="similarity">
    <text evidence="2 7">Belongs to the ExbD/TolR family.</text>
</comment>
<dbReference type="InterPro" id="IPR003400">
    <property type="entry name" value="ExbD"/>
</dbReference>
<dbReference type="AlphaFoldDB" id="A0A4R2NU79"/>
<comment type="subcellular location">
    <subcellularLocation>
        <location evidence="1">Cell membrane</location>
        <topology evidence="1">Single-pass membrane protein</topology>
    </subcellularLocation>
    <subcellularLocation>
        <location evidence="7">Cell membrane</location>
        <topology evidence="7">Single-pass type II membrane protein</topology>
    </subcellularLocation>
</comment>
<keyword evidence="7" id="KW-0653">Protein transport</keyword>
<protein>
    <submittedName>
        <fullName evidence="9">Outer membrane transport energization protein ExbD</fullName>
    </submittedName>
</protein>
<organism evidence="9 10">
    <name type="scientific">Rhodovulum adriaticum</name>
    <name type="common">Rhodopseudomonas adriatica</name>
    <dbReference type="NCBI Taxonomy" id="35804"/>
    <lineage>
        <taxon>Bacteria</taxon>
        <taxon>Pseudomonadati</taxon>
        <taxon>Pseudomonadota</taxon>
        <taxon>Alphaproteobacteria</taxon>
        <taxon>Rhodobacterales</taxon>
        <taxon>Paracoccaceae</taxon>
        <taxon>Rhodovulum</taxon>
    </lineage>
</organism>
<evidence type="ECO:0000256" key="6">
    <source>
        <dbReference type="ARBA" id="ARBA00023136"/>
    </source>
</evidence>
<keyword evidence="4 7" id="KW-0812">Transmembrane</keyword>
<reference evidence="9 10" key="1">
    <citation type="submission" date="2019-03" db="EMBL/GenBank/DDBJ databases">
        <title>Genomic Encyclopedia of Type Strains, Phase IV (KMG-IV): sequencing the most valuable type-strain genomes for metagenomic binning, comparative biology and taxonomic classification.</title>
        <authorList>
            <person name="Goeker M."/>
        </authorList>
    </citation>
    <scope>NUCLEOTIDE SEQUENCE [LARGE SCALE GENOMIC DNA]</scope>
    <source>
        <strain evidence="9 10">DSM 2781</strain>
    </source>
</reference>
<evidence type="ECO:0000256" key="1">
    <source>
        <dbReference type="ARBA" id="ARBA00004162"/>
    </source>
</evidence>
<evidence type="ECO:0000256" key="8">
    <source>
        <dbReference type="SAM" id="Phobius"/>
    </source>
</evidence>
<name>A0A4R2NU79_RHOAD</name>
<evidence type="ECO:0000313" key="10">
    <source>
        <dbReference type="Proteomes" id="UP000295733"/>
    </source>
</evidence>
<dbReference type="GO" id="GO:0022857">
    <property type="term" value="F:transmembrane transporter activity"/>
    <property type="evidence" value="ECO:0007669"/>
    <property type="project" value="InterPro"/>
</dbReference>
<evidence type="ECO:0000256" key="4">
    <source>
        <dbReference type="ARBA" id="ARBA00022692"/>
    </source>
</evidence>
<keyword evidence="5 8" id="KW-1133">Transmembrane helix</keyword>
<evidence type="ECO:0000256" key="3">
    <source>
        <dbReference type="ARBA" id="ARBA00022475"/>
    </source>
</evidence>
<keyword evidence="6 8" id="KW-0472">Membrane</keyword>
<evidence type="ECO:0000256" key="7">
    <source>
        <dbReference type="RuleBase" id="RU003879"/>
    </source>
</evidence>
<dbReference type="GO" id="GO:0015031">
    <property type="term" value="P:protein transport"/>
    <property type="evidence" value="ECO:0007669"/>
    <property type="project" value="UniProtKB-KW"/>
</dbReference>
<gene>
    <name evidence="9" type="ORF">EV656_103199</name>
</gene>
<evidence type="ECO:0000256" key="5">
    <source>
        <dbReference type="ARBA" id="ARBA00022989"/>
    </source>
</evidence>